<evidence type="ECO:0000256" key="1">
    <source>
        <dbReference type="SAM" id="MobiDB-lite"/>
    </source>
</evidence>
<evidence type="ECO:0000313" key="2">
    <source>
        <dbReference type="EMBL" id="KAK9686319.1"/>
    </source>
</evidence>
<feature type="compositionally biased region" description="Basic residues" evidence="1">
    <location>
        <begin position="49"/>
        <end position="61"/>
    </location>
</feature>
<comment type="caution">
    <text evidence="2">The sequence shown here is derived from an EMBL/GenBank/DDBJ whole genome shotgun (WGS) entry which is preliminary data.</text>
</comment>
<reference evidence="2 3" key="1">
    <citation type="journal article" date="2024" name="BMC Genomics">
        <title>De novo assembly and annotation of Popillia japonica's genome with initial clues to its potential as an invasive pest.</title>
        <authorList>
            <person name="Cucini C."/>
            <person name="Boschi S."/>
            <person name="Funari R."/>
            <person name="Cardaioli E."/>
            <person name="Iannotti N."/>
            <person name="Marturano G."/>
            <person name="Paoli F."/>
            <person name="Bruttini M."/>
            <person name="Carapelli A."/>
            <person name="Frati F."/>
            <person name="Nardi F."/>
        </authorList>
    </citation>
    <scope>NUCLEOTIDE SEQUENCE [LARGE SCALE GENOMIC DNA]</scope>
    <source>
        <strain evidence="2">DMR45628</strain>
    </source>
</reference>
<dbReference type="EMBL" id="JASPKY010000715">
    <property type="protein sequence ID" value="KAK9686319.1"/>
    <property type="molecule type" value="Genomic_DNA"/>
</dbReference>
<sequence length="103" mass="11547">MKHIIQTKPSTSERAKETSPSADLGQPGNQYHPLRGGRANGTYATSAKSFHHRKREKKQHNTHGEQRTLPIMAKRKRKENIPTEGANKKKIKEAGKIPHPAAH</sequence>
<name>A0AAW1IAL7_POPJA</name>
<feature type="region of interest" description="Disordered" evidence="1">
    <location>
        <begin position="1"/>
        <end position="103"/>
    </location>
</feature>
<protein>
    <submittedName>
        <fullName evidence="2">Uncharacterized protein</fullName>
    </submittedName>
</protein>
<organism evidence="2 3">
    <name type="scientific">Popillia japonica</name>
    <name type="common">Japanese beetle</name>
    <dbReference type="NCBI Taxonomy" id="7064"/>
    <lineage>
        <taxon>Eukaryota</taxon>
        <taxon>Metazoa</taxon>
        <taxon>Ecdysozoa</taxon>
        <taxon>Arthropoda</taxon>
        <taxon>Hexapoda</taxon>
        <taxon>Insecta</taxon>
        <taxon>Pterygota</taxon>
        <taxon>Neoptera</taxon>
        <taxon>Endopterygota</taxon>
        <taxon>Coleoptera</taxon>
        <taxon>Polyphaga</taxon>
        <taxon>Scarabaeiformia</taxon>
        <taxon>Scarabaeidae</taxon>
        <taxon>Rutelinae</taxon>
        <taxon>Popillia</taxon>
    </lineage>
</organism>
<proteinExistence type="predicted"/>
<dbReference type="Proteomes" id="UP001458880">
    <property type="component" value="Unassembled WGS sequence"/>
</dbReference>
<keyword evidence="3" id="KW-1185">Reference proteome</keyword>
<accession>A0AAW1IAL7</accession>
<dbReference type="AlphaFoldDB" id="A0AAW1IAL7"/>
<gene>
    <name evidence="2" type="ORF">QE152_g37284</name>
</gene>
<evidence type="ECO:0000313" key="3">
    <source>
        <dbReference type="Proteomes" id="UP001458880"/>
    </source>
</evidence>